<gene>
    <name evidence="2" type="ORF">XENOCAPTIV_010721</name>
</gene>
<accession>A0ABV0RKI8</accession>
<organism evidence="2 3">
    <name type="scientific">Xenoophorus captivus</name>
    <dbReference type="NCBI Taxonomy" id="1517983"/>
    <lineage>
        <taxon>Eukaryota</taxon>
        <taxon>Metazoa</taxon>
        <taxon>Chordata</taxon>
        <taxon>Craniata</taxon>
        <taxon>Vertebrata</taxon>
        <taxon>Euteleostomi</taxon>
        <taxon>Actinopterygii</taxon>
        <taxon>Neopterygii</taxon>
        <taxon>Teleostei</taxon>
        <taxon>Neoteleostei</taxon>
        <taxon>Acanthomorphata</taxon>
        <taxon>Ovalentaria</taxon>
        <taxon>Atherinomorphae</taxon>
        <taxon>Cyprinodontiformes</taxon>
        <taxon>Goodeidae</taxon>
        <taxon>Xenoophorus</taxon>
    </lineage>
</organism>
<feature type="compositionally biased region" description="Pro residues" evidence="1">
    <location>
        <begin position="115"/>
        <end position="130"/>
    </location>
</feature>
<dbReference type="PRINTS" id="PR01076">
    <property type="entry name" value="CALDESMON"/>
</dbReference>
<dbReference type="PANTHER" id="PTHR18949">
    <property type="entry name" value="CALDESMON"/>
    <property type="match status" value="1"/>
</dbReference>
<sequence length="166" mass="17508">MSFKISKTFILCIRQTYFQLLTLNLCIAVYAYERFGLLAFVPQGNKEVKSPKSPLADIPAGGTRNIKSMWEKGIVSSPLESPAPANKDVTGIRGSVAGRINSSKAKPAETEKTPAPAPAPAAATSPPPAAKPAEAKPGEVGKRGMWETKRASTPAKVAVGGKSKFN</sequence>
<dbReference type="Proteomes" id="UP001434883">
    <property type="component" value="Unassembled WGS sequence"/>
</dbReference>
<dbReference type="EMBL" id="JAHRIN010050645">
    <property type="protein sequence ID" value="MEQ2208665.1"/>
    <property type="molecule type" value="Genomic_DNA"/>
</dbReference>
<dbReference type="InterPro" id="IPR006017">
    <property type="entry name" value="Caldesmon"/>
</dbReference>
<feature type="region of interest" description="Disordered" evidence="1">
    <location>
        <begin position="76"/>
        <end position="166"/>
    </location>
</feature>
<dbReference type="PANTHER" id="PTHR18949:SF0">
    <property type="entry name" value="CALDESMON"/>
    <property type="match status" value="1"/>
</dbReference>
<comment type="caution">
    <text evidence="2">The sequence shown here is derived from an EMBL/GenBank/DDBJ whole genome shotgun (WGS) entry which is preliminary data.</text>
</comment>
<name>A0ABV0RKI8_9TELE</name>
<evidence type="ECO:0000256" key="1">
    <source>
        <dbReference type="SAM" id="MobiDB-lite"/>
    </source>
</evidence>
<keyword evidence="3" id="KW-1185">Reference proteome</keyword>
<feature type="compositionally biased region" description="Basic and acidic residues" evidence="1">
    <location>
        <begin position="133"/>
        <end position="150"/>
    </location>
</feature>
<evidence type="ECO:0000313" key="3">
    <source>
        <dbReference type="Proteomes" id="UP001434883"/>
    </source>
</evidence>
<protein>
    <submittedName>
        <fullName evidence="2">Uncharacterized protein</fullName>
    </submittedName>
</protein>
<proteinExistence type="predicted"/>
<evidence type="ECO:0000313" key="2">
    <source>
        <dbReference type="EMBL" id="MEQ2208665.1"/>
    </source>
</evidence>
<reference evidence="2 3" key="1">
    <citation type="submission" date="2021-06" db="EMBL/GenBank/DDBJ databases">
        <authorList>
            <person name="Palmer J.M."/>
        </authorList>
    </citation>
    <scope>NUCLEOTIDE SEQUENCE [LARGE SCALE GENOMIC DNA]</scope>
    <source>
        <strain evidence="2 3">XC_2019</strain>
        <tissue evidence="2">Muscle</tissue>
    </source>
</reference>